<keyword evidence="1" id="KW-0812">Transmembrane</keyword>
<keyword evidence="1" id="KW-0472">Membrane</keyword>
<keyword evidence="3" id="KW-1185">Reference proteome</keyword>
<accession>A0A812YCU4</accession>
<feature type="transmembrane region" description="Helical" evidence="1">
    <location>
        <begin position="410"/>
        <end position="431"/>
    </location>
</feature>
<protein>
    <submittedName>
        <fullName evidence="2">Uncharacterized protein</fullName>
    </submittedName>
</protein>
<dbReference type="AlphaFoldDB" id="A0A812YCU4"/>
<reference evidence="2" key="1">
    <citation type="submission" date="2021-02" db="EMBL/GenBank/DDBJ databases">
        <authorList>
            <person name="Dougan E. K."/>
            <person name="Rhodes N."/>
            <person name="Thang M."/>
            <person name="Chan C."/>
        </authorList>
    </citation>
    <scope>NUCLEOTIDE SEQUENCE</scope>
</reference>
<feature type="transmembrane region" description="Helical" evidence="1">
    <location>
        <begin position="37"/>
        <end position="56"/>
    </location>
</feature>
<feature type="transmembrane region" description="Helical" evidence="1">
    <location>
        <begin position="145"/>
        <end position="165"/>
    </location>
</feature>
<dbReference type="OrthoDB" id="433084at2759"/>
<gene>
    <name evidence="2" type="ORF">SNEC2469_LOCUS22491</name>
</gene>
<feature type="transmembrane region" description="Helical" evidence="1">
    <location>
        <begin position="68"/>
        <end position="86"/>
    </location>
</feature>
<dbReference type="Proteomes" id="UP000601435">
    <property type="component" value="Unassembled WGS sequence"/>
</dbReference>
<evidence type="ECO:0000313" key="2">
    <source>
        <dbReference type="EMBL" id="CAE7770194.1"/>
    </source>
</evidence>
<name>A0A812YCU4_9DINO</name>
<dbReference type="EMBL" id="CAJNJA010040886">
    <property type="protein sequence ID" value="CAE7770194.1"/>
    <property type="molecule type" value="Genomic_DNA"/>
</dbReference>
<feature type="transmembrane region" description="Helical" evidence="1">
    <location>
        <begin position="12"/>
        <end position="31"/>
    </location>
</feature>
<organism evidence="2 3">
    <name type="scientific">Symbiodinium necroappetens</name>
    <dbReference type="NCBI Taxonomy" id="1628268"/>
    <lineage>
        <taxon>Eukaryota</taxon>
        <taxon>Sar</taxon>
        <taxon>Alveolata</taxon>
        <taxon>Dinophyceae</taxon>
        <taxon>Suessiales</taxon>
        <taxon>Symbiodiniaceae</taxon>
        <taxon>Symbiodinium</taxon>
    </lineage>
</organism>
<comment type="caution">
    <text evidence="2">The sequence shown here is derived from an EMBL/GenBank/DDBJ whole genome shotgun (WGS) entry which is preliminary data.</text>
</comment>
<keyword evidence="1" id="KW-1133">Transmembrane helix</keyword>
<sequence length="435" mass="48377">MKKMMLEHYQQVLRYVSNFAAVVVAIHAYRLQQQPDFASTFQFSVVFLQYLAACWVARWNVTFHTLRLLNLLSHIGHVSYVINMHVSAEEADYNFHSVYSAALRVFVAAVIHDTPVIIPCQTFVCVVEVACHFCLEGAAPRGPPWHFLGAQAAILLLVCGVAIMVQERARTSIRASLQSADANLSLEGFQRVLRSVCDADVLLDDGVKFTDLLDQDGKTEFETFVRKSCSASQSPHKKEEKDNSCSIPPCLRVSLPSAYSRVGVDIFHVPVPRFVDAAGPLHLLAFTEDPDTRIQPDATLGAIPEALSVYSEADDVQDRMSTAADSEGGCSKHSLGSSILCRVHPVPELRELTMLVDASTDQQDVLQVHAKFKRDKRVAKFAQDQCQVGSPERDEMPPLMLRRLDDQNKFLAANTVNLAPGSCWIQFYIVVMKKP</sequence>
<evidence type="ECO:0000256" key="1">
    <source>
        <dbReference type="SAM" id="Phobius"/>
    </source>
</evidence>
<proteinExistence type="predicted"/>
<evidence type="ECO:0000313" key="3">
    <source>
        <dbReference type="Proteomes" id="UP000601435"/>
    </source>
</evidence>